<sequence length="317" mass="34060">MPYNSDMSVTLHERELFGGGQVLAGVHTLTGELEPHVHDFVEIAVIGEGRGTHLSSHGEHELRRGDVIVLRPGTWHGFSGCDTLTVANCCVSAAALRAEFALLEQVGAIHRLLWTDPVAEGARGVLVTRTDPDAALEAISEIRRLSAEPYRKHGEARLLGRLLTVLGTLTDGRDPVVPVSGHPAVRAATGLLAQEIARAWTMDALAGAVSLDPDYLGRLFRRHVGLSPLAYLARIRAERAATLLLHTDLPVARVGAEVGWGDPTYFARRFRSLVGLTPSQYRSAQAVANRVITASGRTDGSARRPGPPSHGSHRPPP</sequence>
<keyword evidence="2" id="KW-0238">DNA-binding</keyword>
<dbReference type="SUPFAM" id="SSF51215">
    <property type="entry name" value="Regulatory protein AraC"/>
    <property type="match status" value="1"/>
</dbReference>
<feature type="region of interest" description="Disordered" evidence="4">
    <location>
        <begin position="293"/>
        <end position="317"/>
    </location>
</feature>
<keyword evidence="3" id="KW-0804">Transcription</keyword>
<dbReference type="InterPro" id="IPR020449">
    <property type="entry name" value="Tscrpt_reg_AraC-type_HTH"/>
</dbReference>
<dbReference type="EMBL" id="BAAATE010000059">
    <property type="protein sequence ID" value="GAA2700177.1"/>
    <property type="molecule type" value="Genomic_DNA"/>
</dbReference>
<protein>
    <recommendedName>
        <fullName evidence="5">HTH araC/xylS-type domain-containing protein</fullName>
    </recommendedName>
</protein>
<evidence type="ECO:0000256" key="2">
    <source>
        <dbReference type="ARBA" id="ARBA00023125"/>
    </source>
</evidence>
<reference evidence="7" key="1">
    <citation type="journal article" date="2019" name="Int. J. Syst. Evol. Microbiol.">
        <title>The Global Catalogue of Microorganisms (GCM) 10K type strain sequencing project: providing services to taxonomists for standard genome sequencing and annotation.</title>
        <authorList>
            <consortium name="The Broad Institute Genomics Platform"/>
            <consortium name="The Broad Institute Genome Sequencing Center for Infectious Disease"/>
            <person name="Wu L."/>
            <person name="Ma J."/>
        </authorList>
    </citation>
    <scope>NUCLEOTIDE SEQUENCE [LARGE SCALE GENOMIC DNA]</scope>
    <source>
        <strain evidence="7">JCM 6835</strain>
    </source>
</reference>
<dbReference type="Pfam" id="PF12833">
    <property type="entry name" value="HTH_18"/>
    <property type="match status" value="1"/>
</dbReference>
<keyword evidence="7" id="KW-1185">Reference proteome</keyword>
<feature type="domain" description="HTH araC/xylS-type" evidence="5">
    <location>
        <begin position="186"/>
        <end position="284"/>
    </location>
</feature>
<evidence type="ECO:0000259" key="5">
    <source>
        <dbReference type="PROSITE" id="PS01124"/>
    </source>
</evidence>
<dbReference type="InterPro" id="IPR018060">
    <property type="entry name" value="HTH_AraC"/>
</dbReference>
<proteinExistence type="predicted"/>
<evidence type="ECO:0000256" key="1">
    <source>
        <dbReference type="ARBA" id="ARBA00023015"/>
    </source>
</evidence>
<dbReference type="PRINTS" id="PR00032">
    <property type="entry name" value="HTHARAC"/>
</dbReference>
<dbReference type="InterPro" id="IPR009057">
    <property type="entry name" value="Homeodomain-like_sf"/>
</dbReference>
<organism evidence="6 7">
    <name type="scientific">Nonomuraea recticatena</name>
    <dbReference type="NCBI Taxonomy" id="46178"/>
    <lineage>
        <taxon>Bacteria</taxon>
        <taxon>Bacillati</taxon>
        <taxon>Actinomycetota</taxon>
        <taxon>Actinomycetes</taxon>
        <taxon>Streptosporangiales</taxon>
        <taxon>Streptosporangiaceae</taxon>
        <taxon>Nonomuraea</taxon>
    </lineage>
</organism>
<comment type="caution">
    <text evidence="6">The sequence shown here is derived from an EMBL/GenBank/DDBJ whole genome shotgun (WGS) entry which is preliminary data.</text>
</comment>
<dbReference type="Proteomes" id="UP001501666">
    <property type="component" value="Unassembled WGS sequence"/>
</dbReference>
<dbReference type="InterPro" id="IPR050204">
    <property type="entry name" value="AraC_XylS_family_regulators"/>
</dbReference>
<gene>
    <name evidence="6" type="ORF">GCM10010412_097240</name>
</gene>
<dbReference type="Pfam" id="PF02311">
    <property type="entry name" value="AraC_binding"/>
    <property type="match status" value="1"/>
</dbReference>
<evidence type="ECO:0000313" key="6">
    <source>
        <dbReference type="EMBL" id="GAA2700177.1"/>
    </source>
</evidence>
<dbReference type="PANTHER" id="PTHR46796">
    <property type="entry name" value="HTH-TYPE TRANSCRIPTIONAL ACTIVATOR RHAS-RELATED"/>
    <property type="match status" value="1"/>
</dbReference>
<evidence type="ECO:0000256" key="4">
    <source>
        <dbReference type="SAM" id="MobiDB-lite"/>
    </source>
</evidence>
<dbReference type="Gene3D" id="1.10.10.60">
    <property type="entry name" value="Homeodomain-like"/>
    <property type="match status" value="2"/>
</dbReference>
<dbReference type="InterPro" id="IPR037923">
    <property type="entry name" value="HTH-like"/>
</dbReference>
<name>A0ABP6FTZ0_9ACTN</name>
<evidence type="ECO:0000256" key="3">
    <source>
        <dbReference type="ARBA" id="ARBA00023163"/>
    </source>
</evidence>
<accession>A0ABP6FTZ0</accession>
<dbReference type="SUPFAM" id="SSF46689">
    <property type="entry name" value="Homeodomain-like"/>
    <property type="match status" value="2"/>
</dbReference>
<evidence type="ECO:0000313" key="7">
    <source>
        <dbReference type="Proteomes" id="UP001501666"/>
    </source>
</evidence>
<dbReference type="InterPro" id="IPR014710">
    <property type="entry name" value="RmlC-like_jellyroll"/>
</dbReference>
<keyword evidence="1" id="KW-0805">Transcription regulation</keyword>
<dbReference type="InterPro" id="IPR003313">
    <property type="entry name" value="AraC-bd"/>
</dbReference>
<dbReference type="Gene3D" id="2.60.120.10">
    <property type="entry name" value="Jelly Rolls"/>
    <property type="match status" value="1"/>
</dbReference>
<dbReference type="PROSITE" id="PS01124">
    <property type="entry name" value="HTH_ARAC_FAMILY_2"/>
    <property type="match status" value="1"/>
</dbReference>
<dbReference type="SMART" id="SM00342">
    <property type="entry name" value="HTH_ARAC"/>
    <property type="match status" value="1"/>
</dbReference>